<dbReference type="PANTHER" id="PTHR37423:SF1">
    <property type="entry name" value="OUTER MEMBRANE PROTEIN ASSEMBLY FACTOR BAMD"/>
    <property type="match status" value="1"/>
</dbReference>
<dbReference type="KEGG" id="hhs:HHS_01950"/>
<dbReference type="OrthoDB" id="9779191at2"/>
<protein>
    <recommendedName>
        <fullName evidence="6">Outer membrane protein assembly factor BamD</fullName>
    </recommendedName>
</protein>
<dbReference type="PANTHER" id="PTHR37423">
    <property type="entry name" value="SOLUBLE LYTIC MUREIN TRANSGLYCOSYLASE-RELATED"/>
    <property type="match status" value="1"/>
</dbReference>
<dbReference type="GO" id="GO:1990063">
    <property type="term" value="C:Bam protein complex"/>
    <property type="evidence" value="ECO:0007669"/>
    <property type="project" value="TreeGrafter"/>
</dbReference>
<dbReference type="RefSeq" id="WP_022564184.1">
    <property type="nucleotide sequence ID" value="NZ_CP010907.1"/>
</dbReference>
<keyword evidence="3" id="KW-0564">Palmitate</keyword>
<dbReference type="AlphaFoldDB" id="U3U5Q1"/>
<dbReference type="HAMAP" id="MF_00922">
    <property type="entry name" value="OM_assembly_BamD"/>
    <property type="match status" value="1"/>
</dbReference>
<evidence type="ECO:0000256" key="3">
    <source>
        <dbReference type="ARBA" id="ARBA00023139"/>
    </source>
</evidence>
<comment type="subunit">
    <text evidence="6">Part of the Bam complex, which is composed of the outer membrane protein BamA, and four lipoproteins BamB, BamC, BamD and BamE.</text>
</comment>
<dbReference type="GO" id="GO:0051205">
    <property type="term" value="P:protein insertion into membrane"/>
    <property type="evidence" value="ECO:0007669"/>
    <property type="project" value="UniProtKB-UniRule"/>
</dbReference>
<evidence type="ECO:0000256" key="1">
    <source>
        <dbReference type="ARBA" id="ARBA00022729"/>
    </source>
</evidence>
<comment type="subcellular location">
    <subcellularLocation>
        <location evidence="6">Cell outer membrane</location>
    </subcellularLocation>
</comment>
<keyword evidence="9" id="KW-1185">Reference proteome</keyword>
<dbReference type="InterPro" id="IPR039565">
    <property type="entry name" value="BamD-like"/>
</dbReference>
<keyword evidence="1 6" id="KW-0732">Signal</keyword>
<dbReference type="Gene3D" id="1.25.40.10">
    <property type="entry name" value="Tetratricopeptide repeat domain"/>
    <property type="match status" value="1"/>
</dbReference>
<gene>
    <name evidence="6" type="primary">bamD</name>
    <name evidence="8" type="ORF">HHS_01950</name>
</gene>
<dbReference type="KEGG" id="pck:BMSBPS_0658"/>
<dbReference type="NCBIfam" id="TIGR03302">
    <property type="entry name" value="OM_YfiO"/>
    <property type="match status" value="1"/>
</dbReference>
<dbReference type="CDD" id="cd15830">
    <property type="entry name" value="BamD"/>
    <property type="match status" value="1"/>
</dbReference>
<sequence>MIYKKHLILIIILNLGIVDCADLSFPLPKMLPSEIYETAQKKLQANNFQDAITQLEILNNRYPFGPYSQQVQLDLIYAYYKNNNFSLAQTVIKNFIHLNSTHANIDYVIYMKGLINMTLDQKIFWSILKIVDSSDRDSKYALDAWHDFLELLRKYPKSYYAADAYKRLIYLKERIAKYELQVVEFYINHRAYIAAVKRVESMLKNYPDTLSTYKALPLMEHAYYHLKMPEEAKKVTKIIAFNNRFRIN</sequence>
<evidence type="ECO:0000259" key="7">
    <source>
        <dbReference type="Pfam" id="PF13525"/>
    </source>
</evidence>
<dbReference type="PATRIC" id="fig|1235990.3.peg.194"/>
<dbReference type="Proteomes" id="UP000016900">
    <property type="component" value="Chromosome"/>
</dbReference>
<comment type="similarity">
    <text evidence="6">Belongs to the BamD family.</text>
</comment>
<keyword evidence="4 6" id="KW-0998">Cell outer membrane</keyword>
<organism evidence="8 9">
    <name type="scientific">Candidatus Pantoea carbekii</name>
    <dbReference type="NCBI Taxonomy" id="1235990"/>
    <lineage>
        <taxon>Bacteria</taxon>
        <taxon>Pseudomonadati</taxon>
        <taxon>Pseudomonadota</taxon>
        <taxon>Gammaproteobacteria</taxon>
        <taxon>Enterobacterales</taxon>
        <taxon>Erwiniaceae</taxon>
        <taxon>Pantoea</taxon>
    </lineage>
</organism>
<reference evidence="8 9" key="1">
    <citation type="submission" date="2012-10" db="EMBL/GenBank/DDBJ databases">
        <title>Genome sequence of the symbiont of the pentatomidae stink bug Halyomorpha halys.</title>
        <authorList>
            <person name="Kobayashi H."/>
            <person name="Fujii-Muramatsu R."/>
            <person name="Takeishi K."/>
            <person name="Noda H."/>
        </authorList>
    </citation>
    <scope>NUCLEOTIDE SEQUENCE [LARGE SCALE GENOMIC DNA]</scope>
</reference>
<comment type="function">
    <text evidence="6">Part of the outer membrane protein assembly complex, which is involved in assembly and insertion of beta-barrel proteins into the outer membrane. Constitutes, with BamA, the core component of the assembly machinery.</text>
</comment>
<evidence type="ECO:0000256" key="5">
    <source>
        <dbReference type="ARBA" id="ARBA00023288"/>
    </source>
</evidence>
<feature type="domain" description="Outer membrane lipoprotein BamD-like" evidence="7">
    <location>
        <begin position="30"/>
        <end position="236"/>
    </location>
</feature>
<dbReference type="STRING" id="1235990.BMSBPS_0658"/>
<keyword evidence="5" id="KW-0449">Lipoprotein</keyword>
<accession>U3U5Q1</accession>
<evidence type="ECO:0000313" key="9">
    <source>
        <dbReference type="Proteomes" id="UP000016900"/>
    </source>
</evidence>
<dbReference type="GO" id="GO:0043165">
    <property type="term" value="P:Gram-negative-bacterium-type cell outer membrane assembly"/>
    <property type="evidence" value="ECO:0007669"/>
    <property type="project" value="UniProtKB-UniRule"/>
</dbReference>
<name>U3U5Q1_9GAMM</name>
<evidence type="ECO:0000256" key="4">
    <source>
        <dbReference type="ARBA" id="ARBA00023237"/>
    </source>
</evidence>
<dbReference type="Pfam" id="PF13525">
    <property type="entry name" value="YfiO"/>
    <property type="match status" value="1"/>
</dbReference>
<evidence type="ECO:0000256" key="2">
    <source>
        <dbReference type="ARBA" id="ARBA00023136"/>
    </source>
</evidence>
<proteinExistence type="inferred from homology"/>
<dbReference type="eggNOG" id="COG4105">
    <property type="taxonomic scope" value="Bacteria"/>
</dbReference>
<evidence type="ECO:0000313" key="8">
    <source>
        <dbReference type="EMBL" id="BAO00165.1"/>
    </source>
</evidence>
<dbReference type="InterPro" id="IPR011990">
    <property type="entry name" value="TPR-like_helical_dom_sf"/>
</dbReference>
<dbReference type="EMBL" id="AP012554">
    <property type="protein sequence ID" value="BAO00165.1"/>
    <property type="molecule type" value="Genomic_DNA"/>
</dbReference>
<keyword evidence="2 6" id="KW-0472">Membrane</keyword>
<dbReference type="InterPro" id="IPR017689">
    <property type="entry name" value="BamD"/>
</dbReference>
<evidence type="ECO:0000256" key="6">
    <source>
        <dbReference type="HAMAP-Rule" id="MF_00922"/>
    </source>
</evidence>